<dbReference type="EMBL" id="JAUJDW010000057">
    <property type="protein sequence ID" value="KAK0645201.1"/>
    <property type="molecule type" value="Genomic_DNA"/>
</dbReference>
<accession>A0AA40CN78</accession>
<comment type="caution">
    <text evidence="2">The sequence shown here is derived from an EMBL/GenBank/DDBJ whole genome shotgun (WGS) entry which is preliminary data.</text>
</comment>
<protein>
    <submittedName>
        <fullName evidence="2">Uncharacterized protein</fullName>
    </submittedName>
</protein>
<sequence>MYVVFPTSGLSMTRDLVSAVPENVRKHLPPTPSYNRIHFELSGSEPPQPKINLGSIYGAGVRGLVNKWVDYPFSLHDDPPPYLERDRDQEVAGVASKSSSGPELYWKTSPVPATLLHEAVSSQAVTTAKRKQAEAASSSPDEGAVVHKHPRQATSDSDSEPDRGGRMAAFQAQLALAQELSPTEADPEPTPPDELHYKMVHFILYALRRDGDAIANYAKDFIEMGHNVNTRDDRAFRAVKHRCYNSLATQSARRGFRILSTPTPDQISHQVKMLLEWLDDAISEEAYALVDRHYACLAEMGAQAEEGSRFVQEEFEIRRADFYAAAFCVADGFKRDCPRRPPTLCAEGIPRLSQAYRSFR</sequence>
<name>A0AA40CN78_9PEZI</name>
<evidence type="ECO:0000313" key="2">
    <source>
        <dbReference type="EMBL" id="KAK0645201.1"/>
    </source>
</evidence>
<gene>
    <name evidence="2" type="ORF">DIS24_g8133</name>
</gene>
<dbReference type="AlphaFoldDB" id="A0AA40CN78"/>
<feature type="region of interest" description="Disordered" evidence="1">
    <location>
        <begin position="125"/>
        <end position="165"/>
    </location>
</feature>
<evidence type="ECO:0000256" key="1">
    <source>
        <dbReference type="SAM" id="MobiDB-lite"/>
    </source>
</evidence>
<proteinExistence type="predicted"/>
<keyword evidence="3" id="KW-1185">Reference proteome</keyword>
<feature type="region of interest" description="Disordered" evidence="1">
    <location>
        <begin position="80"/>
        <end position="103"/>
    </location>
</feature>
<dbReference type="Proteomes" id="UP001175001">
    <property type="component" value="Unassembled WGS sequence"/>
</dbReference>
<organism evidence="2 3">
    <name type="scientific">Lasiodiplodia hormozganensis</name>
    <dbReference type="NCBI Taxonomy" id="869390"/>
    <lineage>
        <taxon>Eukaryota</taxon>
        <taxon>Fungi</taxon>
        <taxon>Dikarya</taxon>
        <taxon>Ascomycota</taxon>
        <taxon>Pezizomycotina</taxon>
        <taxon>Dothideomycetes</taxon>
        <taxon>Dothideomycetes incertae sedis</taxon>
        <taxon>Botryosphaeriales</taxon>
        <taxon>Botryosphaeriaceae</taxon>
        <taxon>Lasiodiplodia</taxon>
    </lineage>
</organism>
<evidence type="ECO:0000313" key="3">
    <source>
        <dbReference type="Proteomes" id="UP001175001"/>
    </source>
</evidence>
<reference evidence="2" key="1">
    <citation type="submission" date="2023-06" db="EMBL/GenBank/DDBJ databases">
        <title>Multi-omics analyses reveal the molecular pathogenesis toolkit of Lasiodiplodia hormozganensis, a cross-kingdom pathogen.</title>
        <authorList>
            <person name="Felix C."/>
            <person name="Meneses R."/>
            <person name="Goncalves M.F.M."/>
            <person name="Tilleman L."/>
            <person name="Duarte A.S."/>
            <person name="Jorrin-Novo J.V."/>
            <person name="Van De Peer Y."/>
            <person name="Deforce D."/>
            <person name="Van Nieuwerburgh F."/>
            <person name="Esteves A.C."/>
            <person name="Alves A."/>
        </authorList>
    </citation>
    <scope>NUCLEOTIDE SEQUENCE</scope>
    <source>
        <strain evidence="2">CBS 339.90</strain>
    </source>
</reference>
<feature type="compositionally biased region" description="Basic and acidic residues" evidence="1">
    <location>
        <begin position="80"/>
        <end position="90"/>
    </location>
</feature>